<protein>
    <submittedName>
        <fullName evidence="2">Helix-turn-helix domain protein</fullName>
    </submittedName>
</protein>
<evidence type="ECO:0000313" key="2">
    <source>
        <dbReference type="EMBL" id="DAD93241.1"/>
    </source>
</evidence>
<accession>A0A8S5NF20</accession>
<dbReference type="SMART" id="SM00530">
    <property type="entry name" value="HTH_XRE"/>
    <property type="match status" value="1"/>
</dbReference>
<dbReference type="SUPFAM" id="SSF47413">
    <property type="entry name" value="lambda repressor-like DNA-binding domains"/>
    <property type="match status" value="1"/>
</dbReference>
<feature type="domain" description="HTH cro/C1-type" evidence="1">
    <location>
        <begin position="4"/>
        <end position="65"/>
    </location>
</feature>
<dbReference type="InterPro" id="IPR010982">
    <property type="entry name" value="Lambda_DNA-bd_dom_sf"/>
</dbReference>
<dbReference type="Gene3D" id="1.10.260.40">
    <property type="entry name" value="lambda repressor-like DNA-binding domains"/>
    <property type="match status" value="1"/>
</dbReference>
<proteinExistence type="predicted"/>
<reference evidence="2" key="1">
    <citation type="journal article" date="2021" name="Proc. Natl. Acad. Sci. U.S.A.">
        <title>A Catalog of Tens of Thousands of Viruses from Human Metagenomes Reveals Hidden Associations with Chronic Diseases.</title>
        <authorList>
            <person name="Tisza M.J."/>
            <person name="Buck C.B."/>
        </authorList>
    </citation>
    <scope>NUCLEOTIDE SEQUENCE</scope>
    <source>
        <strain evidence="2">Cte0p10</strain>
    </source>
</reference>
<dbReference type="GO" id="GO:0003677">
    <property type="term" value="F:DNA binding"/>
    <property type="evidence" value="ECO:0007669"/>
    <property type="project" value="InterPro"/>
</dbReference>
<sequence>MNRLKELRKKRGLTLNEMSKELKERVGLDITPDALSKYERQERKMRNYEVVEKIACFFCVSIDYLLGNVSNMCREELEEPEEVKQLTDWYDFKYCPYCGRKL</sequence>
<dbReference type="EMBL" id="BK015156">
    <property type="protein sequence ID" value="DAD93241.1"/>
    <property type="molecule type" value="Genomic_DNA"/>
</dbReference>
<dbReference type="PROSITE" id="PS50943">
    <property type="entry name" value="HTH_CROC1"/>
    <property type="match status" value="1"/>
</dbReference>
<dbReference type="CDD" id="cd00093">
    <property type="entry name" value="HTH_XRE"/>
    <property type="match status" value="1"/>
</dbReference>
<name>A0A8S5NF20_9CAUD</name>
<dbReference type="InterPro" id="IPR001387">
    <property type="entry name" value="Cro/C1-type_HTH"/>
</dbReference>
<evidence type="ECO:0000259" key="1">
    <source>
        <dbReference type="PROSITE" id="PS50943"/>
    </source>
</evidence>
<dbReference type="Pfam" id="PF12844">
    <property type="entry name" value="HTH_19"/>
    <property type="match status" value="1"/>
</dbReference>
<organism evidence="2">
    <name type="scientific">Myoviridae sp. cte0p10</name>
    <dbReference type="NCBI Taxonomy" id="2826674"/>
    <lineage>
        <taxon>Viruses</taxon>
        <taxon>Duplodnaviria</taxon>
        <taxon>Heunggongvirae</taxon>
        <taxon>Uroviricota</taxon>
        <taxon>Caudoviricetes</taxon>
    </lineage>
</organism>